<gene>
    <name evidence="9" type="ORF">OIU77_021202</name>
</gene>
<evidence type="ECO:0000313" key="9">
    <source>
        <dbReference type="EMBL" id="KAJ6396121.1"/>
    </source>
</evidence>
<dbReference type="InterPro" id="IPR008254">
    <property type="entry name" value="Flavodoxin/NO_synth"/>
</dbReference>
<comment type="cofactor">
    <cofactor evidence="1">
        <name>FMN</name>
        <dbReference type="ChEBI" id="CHEBI:58210"/>
    </cofactor>
</comment>
<dbReference type="SUPFAM" id="SSF52218">
    <property type="entry name" value="Flavoproteins"/>
    <property type="match status" value="1"/>
</dbReference>
<evidence type="ECO:0000313" key="10">
    <source>
        <dbReference type="Proteomes" id="UP001141253"/>
    </source>
</evidence>
<dbReference type="InterPro" id="IPR029039">
    <property type="entry name" value="Flavoprotein-like_sf"/>
</dbReference>
<name>A0ABQ9C927_9ROSI</name>
<dbReference type="PRINTS" id="PR00369">
    <property type="entry name" value="FLAVODOXIN"/>
</dbReference>
<evidence type="ECO:0000259" key="8">
    <source>
        <dbReference type="PROSITE" id="PS50902"/>
    </source>
</evidence>
<keyword evidence="5" id="KW-0274">FAD</keyword>
<reference evidence="9" key="2">
    <citation type="journal article" date="2023" name="Int. J. Mol. Sci.">
        <title>De Novo Assembly and Annotation of 11 Diverse Shrub Willow (Salix) Genomes Reveals Novel Gene Organization in Sex-Linked Regions.</title>
        <authorList>
            <person name="Hyden B."/>
            <person name="Feng K."/>
            <person name="Yates T.B."/>
            <person name="Jawdy S."/>
            <person name="Cereghino C."/>
            <person name="Smart L.B."/>
            <person name="Muchero W."/>
        </authorList>
    </citation>
    <scope>NUCLEOTIDE SEQUENCE</scope>
    <source>
        <tissue evidence="9">Shoot tip</tissue>
    </source>
</reference>
<evidence type="ECO:0000256" key="4">
    <source>
        <dbReference type="ARBA" id="ARBA00022643"/>
    </source>
</evidence>
<evidence type="ECO:0000256" key="6">
    <source>
        <dbReference type="ARBA" id="ARBA00022857"/>
    </source>
</evidence>
<protein>
    <recommendedName>
        <fullName evidence="8">Flavodoxin-like domain-containing protein</fullName>
    </recommendedName>
</protein>
<dbReference type="InterPro" id="IPR001094">
    <property type="entry name" value="Flavdoxin-like"/>
</dbReference>
<dbReference type="InterPro" id="IPR003097">
    <property type="entry name" value="CysJ-like_FAD-binding"/>
</dbReference>
<dbReference type="PANTHER" id="PTHR19384:SF10">
    <property type="entry name" value="NADPH-DEPENDENT DIFLAVIN OXIDOREDUCTASE 1"/>
    <property type="match status" value="1"/>
</dbReference>
<dbReference type="Gene3D" id="3.40.50.360">
    <property type="match status" value="1"/>
</dbReference>
<evidence type="ECO:0000256" key="1">
    <source>
        <dbReference type="ARBA" id="ARBA00001917"/>
    </source>
</evidence>
<evidence type="ECO:0000256" key="5">
    <source>
        <dbReference type="ARBA" id="ARBA00022827"/>
    </source>
</evidence>
<reference evidence="9" key="1">
    <citation type="submission" date="2022-10" db="EMBL/GenBank/DDBJ databases">
        <authorList>
            <person name="Hyden B.L."/>
            <person name="Feng K."/>
            <person name="Yates T."/>
            <person name="Jawdy S."/>
            <person name="Smart L.B."/>
            <person name="Muchero W."/>
        </authorList>
    </citation>
    <scope>NUCLEOTIDE SEQUENCE</scope>
    <source>
        <tissue evidence="9">Shoot tip</tissue>
    </source>
</reference>
<evidence type="ECO:0000256" key="7">
    <source>
        <dbReference type="ARBA" id="ARBA00023002"/>
    </source>
</evidence>
<feature type="domain" description="Flavodoxin-like" evidence="8">
    <location>
        <begin position="8"/>
        <end position="152"/>
    </location>
</feature>
<comment type="cofactor">
    <cofactor evidence="2">
        <name>FAD</name>
        <dbReference type="ChEBI" id="CHEBI:57692"/>
    </cofactor>
</comment>
<organism evidence="9 10">
    <name type="scientific">Salix suchowensis</name>
    <dbReference type="NCBI Taxonomy" id="1278906"/>
    <lineage>
        <taxon>Eukaryota</taxon>
        <taxon>Viridiplantae</taxon>
        <taxon>Streptophyta</taxon>
        <taxon>Embryophyta</taxon>
        <taxon>Tracheophyta</taxon>
        <taxon>Spermatophyta</taxon>
        <taxon>Magnoliopsida</taxon>
        <taxon>eudicotyledons</taxon>
        <taxon>Gunneridae</taxon>
        <taxon>Pentapetalae</taxon>
        <taxon>rosids</taxon>
        <taxon>fabids</taxon>
        <taxon>Malpighiales</taxon>
        <taxon>Salicaceae</taxon>
        <taxon>Saliceae</taxon>
        <taxon>Salix</taxon>
    </lineage>
</organism>
<comment type="caution">
    <text evidence="9">The sequence shown here is derived from an EMBL/GenBank/DDBJ whole genome shotgun (WGS) entry which is preliminary data.</text>
</comment>
<evidence type="ECO:0000256" key="2">
    <source>
        <dbReference type="ARBA" id="ARBA00001974"/>
    </source>
</evidence>
<dbReference type="PANTHER" id="PTHR19384">
    <property type="entry name" value="NITRIC OXIDE SYNTHASE-RELATED"/>
    <property type="match status" value="1"/>
</dbReference>
<sequence>MEKKPAMLLILYATQTGNALDAAERIGRDAERRGCAASVSSIDDFDASSLPHRDTVIFVVSTTGQGDTPDSMKLFWKYLLQRNIAKNWLEGVHYAVFGLGDSGYQKYNFVAKKLDRRISDLGATAIVERGLGDDQHPSGYEGALDPWMSSLWIMLYQINPKFFPNGPDFVFDRVQMQTGRARSMSPGKVSHIKNIPDCFLKMIKNQPLSRTGCGKDVRHFELEFVSATIQYGVGDVLEVLPGQDPSAVDAFLQRCNLNPESLIIVHPIGIESHHRDAEGNDSKVPIKLKTFVELTMDIASASPRRYFFEVMSVFATAEHEKERLQYFASPEGRDDLYQYNQKGTKNCF</sequence>
<dbReference type="PROSITE" id="PS50902">
    <property type="entry name" value="FLAVODOXIN_LIKE"/>
    <property type="match status" value="1"/>
</dbReference>
<dbReference type="Proteomes" id="UP001141253">
    <property type="component" value="Chromosome 4"/>
</dbReference>
<dbReference type="InterPro" id="IPR017938">
    <property type="entry name" value="Riboflavin_synthase-like_b-brl"/>
</dbReference>
<dbReference type="Pfam" id="PF00667">
    <property type="entry name" value="FAD_binding_1"/>
    <property type="match status" value="1"/>
</dbReference>
<keyword evidence="7" id="KW-0560">Oxidoreductase</keyword>
<dbReference type="EMBL" id="JAPFFI010000004">
    <property type="protein sequence ID" value="KAJ6396121.1"/>
    <property type="molecule type" value="Genomic_DNA"/>
</dbReference>
<accession>A0ABQ9C927</accession>
<keyword evidence="6" id="KW-0521">NADP</keyword>
<dbReference type="SUPFAM" id="SSF63380">
    <property type="entry name" value="Riboflavin synthase domain-like"/>
    <property type="match status" value="1"/>
</dbReference>
<dbReference type="Gene3D" id="1.20.990.10">
    <property type="entry name" value="NADPH-cytochrome p450 Reductase, Chain A, domain 3"/>
    <property type="match status" value="1"/>
</dbReference>
<keyword evidence="3" id="KW-0285">Flavoprotein</keyword>
<evidence type="ECO:0000256" key="3">
    <source>
        <dbReference type="ARBA" id="ARBA00022630"/>
    </source>
</evidence>
<dbReference type="InterPro" id="IPR023173">
    <property type="entry name" value="NADPH_Cyt_P450_Rdtase_alpha"/>
</dbReference>
<keyword evidence="10" id="KW-1185">Reference proteome</keyword>
<dbReference type="Pfam" id="PF00258">
    <property type="entry name" value="Flavodoxin_1"/>
    <property type="match status" value="1"/>
</dbReference>
<keyword evidence="4" id="KW-0288">FMN</keyword>
<proteinExistence type="predicted"/>